<evidence type="ECO:0000313" key="24">
    <source>
        <dbReference type="EMBL" id="KIG19290.1"/>
    </source>
</evidence>
<comment type="pathway">
    <text evidence="17">Glycan biosynthesis.</text>
</comment>
<feature type="active site" evidence="19">
    <location>
        <position position="314"/>
    </location>
</feature>
<feature type="binding site" evidence="20">
    <location>
        <begin position="302"/>
        <end position="303"/>
    </location>
    <ligand>
        <name>ATP</name>
        <dbReference type="ChEBI" id="CHEBI:30616"/>
    </ligand>
</feature>
<evidence type="ECO:0000256" key="13">
    <source>
        <dbReference type="ARBA" id="ARBA00022984"/>
    </source>
</evidence>
<comment type="function">
    <text evidence="2 18">Cell wall formation.</text>
</comment>
<dbReference type="FunFam" id="3.30.470.20:FF:000008">
    <property type="entry name" value="D-alanine--D-alanine ligase"/>
    <property type="match status" value="1"/>
</dbReference>
<comment type="cofactor">
    <cofactor evidence="1">
        <name>Mn(2+)</name>
        <dbReference type="ChEBI" id="CHEBI:29035"/>
    </cofactor>
</comment>
<accession>A0A0C2DD04</accession>
<dbReference type="InterPro" id="IPR011761">
    <property type="entry name" value="ATP-grasp"/>
</dbReference>
<dbReference type="InterPro" id="IPR016185">
    <property type="entry name" value="PreATP-grasp_dom_sf"/>
</dbReference>
<feature type="active site" evidence="19">
    <location>
        <position position="16"/>
    </location>
</feature>
<dbReference type="AlphaFoldDB" id="A0A0C2DD04"/>
<dbReference type="GO" id="GO:0005524">
    <property type="term" value="F:ATP binding"/>
    <property type="evidence" value="ECO:0007669"/>
    <property type="project" value="UniProtKB-UniRule"/>
</dbReference>
<dbReference type="HAMAP" id="MF_00047">
    <property type="entry name" value="Dala_Dala_lig"/>
    <property type="match status" value="1"/>
</dbReference>
<evidence type="ECO:0000256" key="9">
    <source>
        <dbReference type="ARBA" id="ARBA00022741"/>
    </source>
</evidence>
<comment type="subcellular location">
    <subcellularLocation>
        <location evidence="3 18">Cytoplasm</location>
    </subcellularLocation>
</comment>
<feature type="binding site" evidence="20">
    <location>
        <begin position="168"/>
        <end position="170"/>
    </location>
    <ligand>
        <name>ATP</name>
        <dbReference type="ChEBI" id="CHEBI:30616"/>
    </ligand>
</feature>
<dbReference type="PIRSF" id="PIRSF039102">
    <property type="entry name" value="Ddl/VanB"/>
    <property type="match status" value="1"/>
</dbReference>
<dbReference type="GO" id="GO:0008716">
    <property type="term" value="F:D-alanine-D-alanine ligase activity"/>
    <property type="evidence" value="ECO:0007669"/>
    <property type="project" value="UniProtKB-UniRule"/>
</dbReference>
<dbReference type="UniPathway" id="UPA00219"/>
<evidence type="ECO:0000256" key="10">
    <source>
        <dbReference type="ARBA" id="ARBA00022840"/>
    </source>
</evidence>
<comment type="cofactor">
    <cofactor evidence="21">
        <name>Mg(2+)</name>
        <dbReference type="ChEBI" id="CHEBI:18420"/>
    </cofactor>
    <cofactor evidence="21">
        <name>Mn(2+)</name>
        <dbReference type="ChEBI" id="CHEBI:29035"/>
    </cofactor>
    <text evidence="21">Binds 2 magnesium or manganese ions per subunit.</text>
</comment>
<dbReference type="Proteomes" id="UP000031599">
    <property type="component" value="Unassembled WGS sequence"/>
</dbReference>
<dbReference type="GO" id="GO:0009252">
    <property type="term" value="P:peptidoglycan biosynthetic process"/>
    <property type="evidence" value="ECO:0007669"/>
    <property type="project" value="UniProtKB-UniRule"/>
</dbReference>
<evidence type="ECO:0000256" key="5">
    <source>
        <dbReference type="ARBA" id="ARBA00010871"/>
    </source>
</evidence>
<evidence type="ECO:0000256" key="8">
    <source>
        <dbReference type="ARBA" id="ARBA00022723"/>
    </source>
</evidence>
<dbReference type="EC" id="6.3.2.4" evidence="18"/>
<dbReference type="PANTHER" id="PTHR23132">
    <property type="entry name" value="D-ALANINE--D-ALANINE LIGASE"/>
    <property type="match status" value="1"/>
</dbReference>
<keyword evidence="8 21" id="KW-0479">Metal-binding</keyword>
<dbReference type="Gene3D" id="3.30.1490.20">
    <property type="entry name" value="ATP-grasp fold, A domain"/>
    <property type="match status" value="1"/>
</dbReference>
<evidence type="ECO:0000256" key="12">
    <source>
        <dbReference type="ARBA" id="ARBA00022960"/>
    </source>
</evidence>
<dbReference type="Gene3D" id="3.30.470.20">
    <property type="entry name" value="ATP-grasp fold, B domain"/>
    <property type="match status" value="1"/>
</dbReference>
<feature type="binding site" evidence="20">
    <location>
        <begin position="206"/>
        <end position="213"/>
    </location>
    <ligand>
        <name>ATP</name>
        <dbReference type="ChEBI" id="CHEBI:30616"/>
    </ligand>
</feature>
<dbReference type="GO" id="GO:0071555">
    <property type="term" value="P:cell wall organization"/>
    <property type="evidence" value="ECO:0007669"/>
    <property type="project" value="UniProtKB-KW"/>
</dbReference>
<dbReference type="FunFam" id="3.30.1490.20:FF:000007">
    <property type="entry name" value="D-alanine--D-alanine ligase"/>
    <property type="match status" value="1"/>
</dbReference>
<protein>
    <recommendedName>
        <fullName evidence="18">D-alanine--D-alanine ligase</fullName>
        <ecNumber evidence="18">6.3.2.4</ecNumber>
    </recommendedName>
    <alternativeName>
        <fullName evidence="18">D-Ala-D-Ala ligase</fullName>
    </alternativeName>
    <alternativeName>
        <fullName evidence="18">D-alanylalanine synthetase</fullName>
    </alternativeName>
</protein>
<dbReference type="InterPro" id="IPR011127">
    <property type="entry name" value="Dala_Dala_lig_N"/>
</dbReference>
<dbReference type="SUPFAM" id="SSF52440">
    <property type="entry name" value="PreATP-grasp domain"/>
    <property type="match status" value="1"/>
</dbReference>
<keyword evidence="13 18" id="KW-0573">Peptidoglycan synthesis</keyword>
<dbReference type="GO" id="GO:0046872">
    <property type="term" value="F:metal ion binding"/>
    <property type="evidence" value="ECO:0007669"/>
    <property type="project" value="UniProtKB-KW"/>
</dbReference>
<keyword evidence="7 18" id="KW-0436">Ligase</keyword>
<feature type="binding site" evidence="21">
    <location>
        <position position="303"/>
    </location>
    <ligand>
        <name>Mg(2+)</name>
        <dbReference type="ChEBI" id="CHEBI:18420"/>
        <label>2</label>
    </ligand>
</feature>
<evidence type="ECO:0000256" key="16">
    <source>
        <dbReference type="ARBA" id="ARBA00047614"/>
    </source>
</evidence>
<evidence type="ECO:0000256" key="17">
    <source>
        <dbReference type="ARBA" id="ARBA00060592"/>
    </source>
</evidence>
<evidence type="ECO:0000313" key="25">
    <source>
        <dbReference type="Proteomes" id="UP000031599"/>
    </source>
</evidence>
<sequence length="352" mass="37846">MSTQRLALIYGGRSSEHEVSIRSATEVLAAIDRTRFEPVPIAVTREGQFKTGSPARPLAELVQDGEDVAEIAPLLRSCACVFPLLHGPHGEDGTFQGLFEVLGVPYVGSGVLASSLCMDKAAFKHHVAAAPYEIPVTPGLSLDVVLEGHEHALARAHGAAAELGYPIFVKPANQGSSVGVSRASDRAELDAALALALRYDTRIIVEQGLDAREIELAVLGDGGPDTIVSMPGEIILPTGQWYTYESKYIDDVATYAIPVELPRDTTALLRDLALRAVRATRCAGLARVDFLVERGSLTPWLNEVNTMPGFTSISMYPKMMGAAGIGYSELITRLVELGLDADRRRRTLATLR</sequence>
<dbReference type="Gene3D" id="3.40.50.20">
    <property type="match status" value="1"/>
</dbReference>
<keyword evidence="15 18" id="KW-0961">Cell wall biogenesis/degradation</keyword>
<keyword evidence="6 18" id="KW-0963">Cytoplasm</keyword>
<evidence type="ECO:0000256" key="21">
    <source>
        <dbReference type="PIRSR" id="PIRSR039102-3"/>
    </source>
</evidence>
<dbReference type="NCBIfam" id="TIGR01205">
    <property type="entry name" value="D_ala_D_alaTIGR"/>
    <property type="match status" value="1"/>
</dbReference>
<comment type="catalytic activity">
    <reaction evidence="16 18">
        <text>2 D-alanine + ATP = D-alanyl-D-alanine + ADP + phosphate + H(+)</text>
        <dbReference type="Rhea" id="RHEA:11224"/>
        <dbReference type="ChEBI" id="CHEBI:15378"/>
        <dbReference type="ChEBI" id="CHEBI:30616"/>
        <dbReference type="ChEBI" id="CHEBI:43474"/>
        <dbReference type="ChEBI" id="CHEBI:57416"/>
        <dbReference type="ChEBI" id="CHEBI:57822"/>
        <dbReference type="ChEBI" id="CHEBI:456216"/>
        <dbReference type="EC" id="6.3.2.4"/>
    </reaction>
</comment>
<keyword evidence="12 18" id="KW-0133">Cell shape</keyword>
<evidence type="ECO:0000256" key="2">
    <source>
        <dbReference type="ARBA" id="ARBA00003921"/>
    </source>
</evidence>
<dbReference type="Pfam" id="PF01820">
    <property type="entry name" value="Dala_Dala_lig_N"/>
    <property type="match status" value="1"/>
</dbReference>
<feature type="binding site" evidence="21">
    <location>
        <position position="289"/>
    </location>
    <ligand>
        <name>Mg(2+)</name>
        <dbReference type="ChEBI" id="CHEBI:18420"/>
        <label>1</label>
    </ligand>
</feature>
<dbReference type="PROSITE" id="PS50975">
    <property type="entry name" value="ATP_GRASP"/>
    <property type="match status" value="1"/>
</dbReference>
<evidence type="ECO:0000256" key="18">
    <source>
        <dbReference type="HAMAP-Rule" id="MF_00047"/>
    </source>
</evidence>
<feature type="active site" evidence="19">
    <location>
        <position position="176"/>
    </location>
</feature>
<evidence type="ECO:0000256" key="14">
    <source>
        <dbReference type="ARBA" id="ARBA00023211"/>
    </source>
</evidence>
<gene>
    <name evidence="18" type="primary">ddl</name>
    <name evidence="24" type="ORF">DB30_03846</name>
</gene>
<name>A0A0C2DD04_9BACT</name>
<feature type="binding site" evidence="20">
    <location>
        <position position="120"/>
    </location>
    <ligand>
        <name>ATP</name>
        <dbReference type="ChEBI" id="CHEBI:30616"/>
    </ligand>
</feature>
<keyword evidence="9 20" id="KW-0547">Nucleotide-binding</keyword>
<dbReference type="NCBIfam" id="NF002528">
    <property type="entry name" value="PRK01966.1-4"/>
    <property type="match status" value="1"/>
</dbReference>
<dbReference type="InterPro" id="IPR011095">
    <property type="entry name" value="Dala_Dala_lig_C"/>
</dbReference>
<evidence type="ECO:0000259" key="23">
    <source>
        <dbReference type="PROSITE" id="PS50975"/>
    </source>
</evidence>
<dbReference type="PROSITE" id="PS00844">
    <property type="entry name" value="DALA_DALA_LIGASE_2"/>
    <property type="match status" value="1"/>
</dbReference>
<comment type="similarity">
    <text evidence="5 18">Belongs to the D-alanine--D-alanine ligase family.</text>
</comment>
<dbReference type="InterPro" id="IPR013815">
    <property type="entry name" value="ATP_grasp_subdomain_1"/>
</dbReference>
<keyword evidence="11 21" id="KW-0460">Magnesium</keyword>
<keyword evidence="14 21" id="KW-0464">Manganese</keyword>
<dbReference type="PROSITE" id="PS00843">
    <property type="entry name" value="DALA_DALA_LIGASE_1"/>
    <property type="match status" value="1"/>
</dbReference>
<evidence type="ECO:0000256" key="4">
    <source>
        <dbReference type="ARBA" id="ARBA00004752"/>
    </source>
</evidence>
<feature type="binding site" evidence="20">
    <location>
        <begin position="176"/>
        <end position="177"/>
    </location>
    <ligand>
        <name>ATP</name>
        <dbReference type="ChEBI" id="CHEBI:30616"/>
    </ligand>
</feature>
<evidence type="ECO:0000256" key="1">
    <source>
        <dbReference type="ARBA" id="ARBA00001936"/>
    </source>
</evidence>
<dbReference type="GO" id="GO:0005829">
    <property type="term" value="C:cytosol"/>
    <property type="evidence" value="ECO:0007669"/>
    <property type="project" value="TreeGrafter"/>
</dbReference>
<dbReference type="PANTHER" id="PTHR23132:SF25">
    <property type="entry name" value="D-ALANINE--D-ALANINE LIGASE A"/>
    <property type="match status" value="1"/>
</dbReference>
<comment type="pathway">
    <text evidence="4 18">Cell wall biogenesis; peptidoglycan biosynthesis.</text>
</comment>
<feature type="binding site" evidence="21">
    <location>
        <position position="303"/>
    </location>
    <ligand>
        <name>Mg(2+)</name>
        <dbReference type="ChEBI" id="CHEBI:18420"/>
        <label>1</label>
    </ligand>
</feature>
<keyword evidence="10 22" id="KW-0067">ATP-binding</keyword>
<dbReference type="InterPro" id="IPR005905">
    <property type="entry name" value="D_ala_D_ala"/>
</dbReference>
<evidence type="ECO:0000256" key="3">
    <source>
        <dbReference type="ARBA" id="ARBA00004496"/>
    </source>
</evidence>
<feature type="domain" description="ATP-grasp" evidence="23">
    <location>
        <begin position="126"/>
        <end position="336"/>
    </location>
</feature>
<evidence type="ECO:0000256" key="7">
    <source>
        <dbReference type="ARBA" id="ARBA00022598"/>
    </source>
</evidence>
<dbReference type="RefSeq" id="WP_052546204.1">
    <property type="nucleotide sequence ID" value="NZ_JMCC02000003.1"/>
</dbReference>
<evidence type="ECO:0000256" key="20">
    <source>
        <dbReference type="PIRSR" id="PIRSR039102-2"/>
    </source>
</evidence>
<evidence type="ECO:0000256" key="11">
    <source>
        <dbReference type="ARBA" id="ARBA00022842"/>
    </source>
</evidence>
<dbReference type="InterPro" id="IPR000291">
    <property type="entry name" value="D-Ala_lig_Van_CS"/>
</dbReference>
<dbReference type="Pfam" id="PF07478">
    <property type="entry name" value="Dala_Dala_lig_C"/>
    <property type="match status" value="1"/>
</dbReference>
<proteinExistence type="inferred from homology"/>
<evidence type="ECO:0000256" key="22">
    <source>
        <dbReference type="PROSITE-ProRule" id="PRU00409"/>
    </source>
</evidence>
<evidence type="ECO:0000256" key="19">
    <source>
        <dbReference type="PIRSR" id="PIRSR039102-1"/>
    </source>
</evidence>
<evidence type="ECO:0000256" key="6">
    <source>
        <dbReference type="ARBA" id="ARBA00022490"/>
    </source>
</evidence>
<dbReference type="EMBL" id="JMCC02000003">
    <property type="protein sequence ID" value="KIG19290.1"/>
    <property type="molecule type" value="Genomic_DNA"/>
</dbReference>
<feature type="binding site" evidence="21">
    <location>
        <position position="305"/>
    </location>
    <ligand>
        <name>Mg(2+)</name>
        <dbReference type="ChEBI" id="CHEBI:18420"/>
        <label>2</label>
    </ligand>
</feature>
<reference evidence="24 25" key="1">
    <citation type="submission" date="2014-12" db="EMBL/GenBank/DDBJ databases">
        <title>Genome assembly of Enhygromyxa salina DSM 15201.</title>
        <authorList>
            <person name="Sharma G."/>
            <person name="Subramanian S."/>
        </authorList>
    </citation>
    <scope>NUCLEOTIDE SEQUENCE [LARGE SCALE GENOMIC DNA]</scope>
    <source>
        <strain evidence="24 25">DSM 15201</strain>
    </source>
</reference>
<evidence type="ECO:0000256" key="15">
    <source>
        <dbReference type="ARBA" id="ARBA00023316"/>
    </source>
</evidence>
<organism evidence="24 25">
    <name type="scientific">Enhygromyxa salina</name>
    <dbReference type="NCBI Taxonomy" id="215803"/>
    <lineage>
        <taxon>Bacteria</taxon>
        <taxon>Pseudomonadati</taxon>
        <taxon>Myxococcota</taxon>
        <taxon>Polyangia</taxon>
        <taxon>Nannocystales</taxon>
        <taxon>Nannocystaceae</taxon>
        <taxon>Enhygromyxa</taxon>
    </lineage>
</organism>
<dbReference type="SUPFAM" id="SSF56059">
    <property type="entry name" value="Glutathione synthetase ATP-binding domain-like"/>
    <property type="match status" value="1"/>
</dbReference>
<comment type="caution">
    <text evidence="24">The sequence shown here is derived from an EMBL/GenBank/DDBJ whole genome shotgun (WGS) entry which is preliminary data.</text>
</comment>
<dbReference type="GO" id="GO:0008360">
    <property type="term" value="P:regulation of cell shape"/>
    <property type="evidence" value="ECO:0007669"/>
    <property type="project" value="UniProtKB-KW"/>
</dbReference>